<gene>
    <name evidence="2" type="ORF">G8759_04960</name>
</gene>
<accession>A0A6G9AHV8</accession>
<evidence type="ECO:0008006" key="4">
    <source>
        <dbReference type="Google" id="ProtNLM"/>
    </source>
</evidence>
<dbReference type="Proteomes" id="UP000501802">
    <property type="component" value="Chromosome"/>
</dbReference>
<organism evidence="2 3">
    <name type="scientific">Spirosoma aureum</name>
    <dbReference type="NCBI Taxonomy" id="2692134"/>
    <lineage>
        <taxon>Bacteria</taxon>
        <taxon>Pseudomonadati</taxon>
        <taxon>Bacteroidota</taxon>
        <taxon>Cytophagia</taxon>
        <taxon>Cytophagales</taxon>
        <taxon>Cytophagaceae</taxon>
        <taxon>Spirosoma</taxon>
    </lineage>
</organism>
<keyword evidence="1" id="KW-1133">Transmembrane helix</keyword>
<dbReference type="AlphaFoldDB" id="A0A6G9AHV8"/>
<keyword evidence="1" id="KW-0472">Membrane</keyword>
<dbReference type="RefSeq" id="WP_167205786.1">
    <property type="nucleotide sequence ID" value="NZ_CP050063.1"/>
</dbReference>
<name>A0A6G9AHV8_9BACT</name>
<reference evidence="2 3" key="1">
    <citation type="submission" date="2020-03" db="EMBL/GenBank/DDBJ databases">
        <authorList>
            <person name="Kim M.K."/>
        </authorList>
    </citation>
    <scope>NUCLEOTIDE SEQUENCE [LARGE SCALE GENOMIC DNA]</scope>
    <source>
        <strain evidence="2 3">BT328</strain>
    </source>
</reference>
<protein>
    <recommendedName>
        <fullName evidence="4">SGNH/GDSL hydrolase family protein</fullName>
    </recommendedName>
</protein>
<keyword evidence="1" id="KW-0812">Transmembrane</keyword>
<dbReference type="KEGG" id="spib:G8759_04960"/>
<dbReference type="EMBL" id="CP050063">
    <property type="protein sequence ID" value="QIP12028.1"/>
    <property type="molecule type" value="Genomic_DNA"/>
</dbReference>
<feature type="transmembrane region" description="Helical" evidence="1">
    <location>
        <begin position="12"/>
        <end position="32"/>
    </location>
</feature>
<proteinExistence type="predicted"/>
<sequence length="312" mass="35514">MNKLIELAKRLLIIIIYCVGTIWIIIAVLAYYSRNSSSYVAASLDKEYRLRKVKSPRLIFVGGSNLALGLNSPLLSRKTGYNVVNMGLHAGLGLDFILNEAKNCIRPGDIVVLSIEHFLAGGNKKLLAQLISINPNSEEFLDLDILDQIRLFVSKLQLCISSTFYKLIGRDKDPHYYREAFNFEGDLIIPYNEPKPNLVGGSVKFANIDYSNEINSINSFIKICNKKGARTFFIFPAYQQSAYKKNIHTLQNLELQYRKYLRCPILGSVVTSVIQDKYFYDTVYHLDSIGIQNRTYSVFNMLNKEKVLPKSQ</sequence>
<keyword evidence="3" id="KW-1185">Reference proteome</keyword>
<evidence type="ECO:0000313" key="2">
    <source>
        <dbReference type="EMBL" id="QIP12028.1"/>
    </source>
</evidence>
<evidence type="ECO:0000313" key="3">
    <source>
        <dbReference type="Proteomes" id="UP000501802"/>
    </source>
</evidence>
<evidence type="ECO:0000256" key="1">
    <source>
        <dbReference type="SAM" id="Phobius"/>
    </source>
</evidence>